<protein>
    <submittedName>
        <fullName evidence="4">Nucleoside hydrolase</fullName>
    </submittedName>
</protein>
<reference evidence="4" key="1">
    <citation type="submission" date="2022-09" db="EMBL/GenBank/DDBJ databases">
        <title>The genome sequence of Rhodococcus aetherivorans N1.</title>
        <authorList>
            <person name="Jiang W."/>
        </authorList>
    </citation>
    <scope>NUCLEOTIDE SEQUENCE</scope>
    <source>
        <strain evidence="4">N1</strain>
        <plasmid evidence="4">pN1</plasmid>
    </source>
</reference>
<organism evidence="4 5">
    <name type="scientific">Rhodococcus aetherivorans</name>
    <dbReference type="NCBI Taxonomy" id="191292"/>
    <lineage>
        <taxon>Bacteria</taxon>
        <taxon>Bacillati</taxon>
        <taxon>Actinomycetota</taxon>
        <taxon>Actinomycetes</taxon>
        <taxon>Mycobacteriales</taxon>
        <taxon>Nocardiaceae</taxon>
        <taxon>Rhodococcus</taxon>
    </lineage>
</organism>
<dbReference type="Proteomes" id="UP001163947">
    <property type="component" value="Plasmid pN1"/>
</dbReference>
<dbReference type="GO" id="GO:0005829">
    <property type="term" value="C:cytosol"/>
    <property type="evidence" value="ECO:0007669"/>
    <property type="project" value="TreeGrafter"/>
</dbReference>
<accession>A0AA46PU44</accession>
<evidence type="ECO:0000256" key="1">
    <source>
        <dbReference type="ARBA" id="ARBA00022801"/>
    </source>
</evidence>
<keyword evidence="2" id="KW-0326">Glycosidase</keyword>
<dbReference type="InterPro" id="IPR001910">
    <property type="entry name" value="Inosine/uridine_hydrolase_dom"/>
</dbReference>
<dbReference type="InterPro" id="IPR036452">
    <property type="entry name" value="Ribo_hydro-like"/>
</dbReference>
<evidence type="ECO:0000313" key="4">
    <source>
        <dbReference type="EMBL" id="UYF97342.1"/>
    </source>
</evidence>
<proteinExistence type="predicted"/>
<name>A0AA46PU44_9NOCA</name>
<dbReference type="GO" id="GO:0006152">
    <property type="term" value="P:purine nucleoside catabolic process"/>
    <property type="evidence" value="ECO:0007669"/>
    <property type="project" value="TreeGrafter"/>
</dbReference>
<dbReference type="GeneID" id="83624599"/>
<dbReference type="RefSeq" id="WP_263510542.1">
    <property type="nucleotide sequence ID" value="NZ_CP106984.1"/>
</dbReference>
<gene>
    <name evidence="4" type="ORF">OCS65_29260</name>
</gene>
<dbReference type="GO" id="GO:0008477">
    <property type="term" value="F:purine nucleosidase activity"/>
    <property type="evidence" value="ECO:0007669"/>
    <property type="project" value="TreeGrafter"/>
</dbReference>
<geneLocation type="plasmid" evidence="4 5">
    <name>pN1</name>
</geneLocation>
<dbReference type="SUPFAM" id="SSF53590">
    <property type="entry name" value="Nucleoside hydrolase"/>
    <property type="match status" value="1"/>
</dbReference>
<dbReference type="PANTHER" id="PTHR12304:SF4">
    <property type="entry name" value="URIDINE NUCLEOSIDASE"/>
    <property type="match status" value="1"/>
</dbReference>
<keyword evidence="1 4" id="KW-0378">Hydrolase</keyword>
<sequence length="339" mass="35722">MGENSISGDPVFYVDCDPGIDDALALIYLIKCHADLRGIGAVAGNVAVDQAAENARRWLALTGRPDIPVAVGRQEPMTGEFWGGAQWIHGPNGFAGLDLPPSQTPTDHMAAAERLVATAHEIGSRLHIIALGPLTNIAVALAIDETLPETAGAITIMGGAHLVPGNVSPHAEANIFADPVAASQVFSAPWRNLTLVPLDITNNHSLSRTDVDLLQTASTDPAVQLAATMLAYYLDRHPEFDHSKCLLHDPLAAAIALGSVSLNESPSCTISVETDGEHRGRTLVTFDEDASPDTSASRHRIALSATADFGPLLMSALLPNAQTLREPDAQIISLPSCPQ</sequence>
<dbReference type="InterPro" id="IPR023186">
    <property type="entry name" value="IUNH"/>
</dbReference>
<evidence type="ECO:0000256" key="2">
    <source>
        <dbReference type="ARBA" id="ARBA00023295"/>
    </source>
</evidence>
<dbReference type="PANTHER" id="PTHR12304">
    <property type="entry name" value="INOSINE-URIDINE PREFERRING NUCLEOSIDE HYDROLASE"/>
    <property type="match status" value="1"/>
</dbReference>
<evidence type="ECO:0000259" key="3">
    <source>
        <dbReference type="Pfam" id="PF01156"/>
    </source>
</evidence>
<evidence type="ECO:0000313" key="5">
    <source>
        <dbReference type="Proteomes" id="UP001163947"/>
    </source>
</evidence>
<feature type="domain" description="Inosine/uridine-preferring nucleoside hydrolase" evidence="3">
    <location>
        <begin position="13"/>
        <end position="293"/>
    </location>
</feature>
<keyword evidence="4" id="KW-0614">Plasmid</keyword>
<dbReference type="Gene3D" id="3.90.245.10">
    <property type="entry name" value="Ribonucleoside hydrolase-like"/>
    <property type="match status" value="1"/>
</dbReference>
<dbReference type="AlphaFoldDB" id="A0AA46PU44"/>
<dbReference type="EMBL" id="CP106984">
    <property type="protein sequence ID" value="UYF97342.1"/>
    <property type="molecule type" value="Genomic_DNA"/>
</dbReference>
<dbReference type="Pfam" id="PF01156">
    <property type="entry name" value="IU_nuc_hydro"/>
    <property type="match status" value="1"/>
</dbReference>